<organism evidence="2 3">
    <name type="scientific">Bdellovibrio bacteriovorus</name>
    <dbReference type="NCBI Taxonomy" id="959"/>
    <lineage>
        <taxon>Bacteria</taxon>
        <taxon>Pseudomonadati</taxon>
        <taxon>Bdellovibrionota</taxon>
        <taxon>Bdellovibrionia</taxon>
        <taxon>Bdellovibrionales</taxon>
        <taxon>Pseudobdellovibrionaceae</taxon>
        <taxon>Bdellovibrio</taxon>
    </lineage>
</organism>
<dbReference type="InterPro" id="IPR019845">
    <property type="entry name" value="Squalene/phytoene_synthase_CS"/>
</dbReference>
<protein>
    <recommendedName>
        <fullName evidence="4">Phytoene synthase</fullName>
    </recommendedName>
</protein>
<dbReference type="SFLD" id="SFLDG01018">
    <property type="entry name" value="Squalene/Phytoene_Synthase_Lik"/>
    <property type="match status" value="1"/>
</dbReference>
<sequence>MDQASDLDLHRESIQKGSKSFAVASLFFSKQQKIAAWKLYSWCRYCDDQIDEASVDQAPRRLQELLCLTKSLPAIKAGLPFQFRGLAEILSGNNIPVQYPLDLLRGMEMDVKNRRYRNLQELEDYCYCVAGVVGLMMCHIMGVRSDQALKYAVSMGSAMQLTNICRDIREDAERGRCYLPQDWLQQAGITESTMFLPEHRKSLVGIQERLLQRADELYREGFAGLRFLSLRSCWAVLIAAKVYSHIGELIRRDSDRGLTRRIYVSVWKKIILIVSTVKYLGPQVWWALRSRESVRLPLRIWSVK</sequence>
<evidence type="ECO:0000256" key="1">
    <source>
        <dbReference type="ARBA" id="ARBA00022679"/>
    </source>
</evidence>
<dbReference type="InterPro" id="IPR002060">
    <property type="entry name" value="Squ/phyt_synthse"/>
</dbReference>
<dbReference type="SFLD" id="SFLDS00005">
    <property type="entry name" value="Isoprenoid_Synthase_Type_I"/>
    <property type="match status" value="1"/>
</dbReference>
<keyword evidence="1" id="KW-0808">Transferase</keyword>
<dbReference type="Pfam" id="PF00494">
    <property type="entry name" value="SQS_PSY"/>
    <property type="match status" value="1"/>
</dbReference>
<evidence type="ECO:0000313" key="2">
    <source>
        <dbReference type="EMBL" id="ASD63940.1"/>
    </source>
</evidence>
<dbReference type="PROSITE" id="PS01044">
    <property type="entry name" value="SQUALEN_PHYTOEN_SYN_1"/>
    <property type="match status" value="1"/>
</dbReference>
<dbReference type="RefSeq" id="WP_088565442.1">
    <property type="nucleotide sequence ID" value="NZ_CP020946.1"/>
</dbReference>
<dbReference type="PROSITE" id="PS01045">
    <property type="entry name" value="SQUALEN_PHYTOEN_SYN_2"/>
    <property type="match status" value="1"/>
</dbReference>
<proteinExistence type="predicted"/>
<evidence type="ECO:0008006" key="4">
    <source>
        <dbReference type="Google" id="ProtNLM"/>
    </source>
</evidence>
<dbReference type="EMBL" id="CP020946">
    <property type="protein sequence ID" value="ASD63940.1"/>
    <property type="molecule type" value="Genomic_DNA"/>
</dbReference>
<dbReference type="Gene3D" id="1.10.600.10">
    <property type="entry name" value="Farnesyl Diphosphate Synthase"/>
    <property type="match status" value="1"/>
</dbReference>
<accession>A0A1Z3N8Z5</accession>
<dbReference type="GO" id="GO:0051996">
    <property type="term" value="F:squalene synthase [NAD(P)H] activity"/>
    <property type="evidence" value="ECO:0007669"/>
    <property type="project" value="InterPro"/>
</dbReference>
<dbReference type="SFLD" id="SFLDG01212">
    <property type="entry name" value="Phytoene_synthase_like"/>
    <property type="match status" value="1"/>
</dbReference>
<dbReference type="OrthoDB" id="9807580at2"/>
<name>A0A1Z3N8Z5_BDEBC</name>
<dbReference type="SUPFAM" id="SSF48576">
    <property type="entry name" value="Terpenoid synthases"/>
    <property type="match status" value="1"/>
</dbReference>
<dbReference type="InterPro" id="IPR008949">
    <property type="entry name" value="Isoprenoid_synthase_dom_sf"/>
</dbReference>
<dbReference type="GO" id="GO:0004311">
    <property type="term" value="F:geranylgeranyl diphosphate synthase activity"/>
    <property type="evidence" value="ECO:0007669"/>
    <property type="project" value="InterPro"/>
</dbReference>
<reference evidence="2 3" key="1">
    <citation type="submission" date="2017-04" db="EMBL/GenBank/DDBJ databases">
        <title>Whole genome sequence of Bdellovibrio bacteriovorus strain SSB218315.</title>
        <authorList>
            <person name="Oyedara O."/>
            <person name="Rodriguez-Perez M.A."/>
        </authorList>
    </citation>
    <scope>NUCLEOTIDE SEQUENCE [LARGE SCALE GENOMIC DNA]</scope>
    <source>
        <strain evidence="2 3">SSB218315</strain>
    </source>
</reference>
<evidence type="ECO:0000313" key="3">
    <source>
        <dbReference type="Proteomes" id="UP000197003"/>
    </source>
</evidence>
<dbReference type="PANTHER" id="PTHR31480">
    <property type="entry name" value="BIFUNCTIONAL LYCOPENE CYCLASE/PHYTOENE SYNTHASE"/>
    <property type="match status" value="1"/>
</dbReference>
<dbReference type="GO" id="GO:0016117">
    <property type="term" value="P:carotenoid biosynthetic process"/>
    <property type="evidence" value="ECO:0007669"/>
    <property type="project" value="UniProtKB-ARBA"/>
</dbReference>
<gene>
    <name evidence="2" type="ORF">B9G79_10355</name>
</gene>
<dbReference type="InterPro" id="IPR033904">
    <property type="entry name" value="Trans_IPPS_HH"/>
</dbReference>
<dbReference type="Proteomes" id="UP000197003">
    <property type="component" value="Chromosome"/>
</dbReference>
<dbReference type="AlphaFoldDB" id="A0A1Z3N8Z5"/>
<dbReference type="InterPro" id="IPR044843">
    <property type="entry name" value="Trans_IPPS_bact-type"/>
</dbReference>
<dbReference type="CDD" id="cd00683">
    <property type="entry name" value="Trans_IPPS_HH"/>
    <property type="match status" value="1"/>
</dbReference>